<dbReference type="STRING" id="6210.W6UJB3"/>
<name>W6UJB3_ECHGR</name>
<evidence type="ECO:0000256" key="7">
    <source>
        <dbReference type="ARBA" id="ARBA00023054"/>
    </source>
</evidence>
<evidence type="ECO:0000256" key="5">
    <source>
        <dbReference type="ARBA" id="ARBA00022801"/>
    </source>
</evidence>
<keyword evidence="4" id="KW-1000">Mitochondrion outer membrane</keyword>
<dbReference type="OrthoDB" id="6256226at2759"/>
<dbReference type="GO" id="GO:0008053">
    <property type="term" value="P:mitochondrial fusion"/>
    <property type="evidence" value="ECO:0007669"/>
    <property type="project" value="InterPro"/>
</dbReference>
<evidence type="ECO:0000256" key="6">
    <source>
        <dbReference type="ARBA" id="ARBA00022989"/>
    </source>
</evidence>
<dbReference type="KEGG" id="egl:EGR_03981"/>
<dbReference type="OMA" id="YRINCES"/>
<keyword evidence="7 11" id="KW-0175">Coiled coil</keyword>
<keyword evidence="6" id="KW-1133">Transmembrane helix</keyword>
<accession>W6UJB3</accession>
<dbReference type="SUPFAM" id="SSF52540">
    <property type="entry name" value="P-loop containing nucleoside triphosphate hydrolases"/>
    <property type="match status" value="1"/>
</dbReference>
<evidence type="ECO:0000313" key="13">
    <source>
        <dbReference type="EMBL" id="EUB61133.1"/>
    </source>
</evidence>
<evidence type="ECO:0000256" key="3">
    <source>
        <dbReference type="ARBA" id="ARBA00022741"/>
    </source>
</evidence>
<protein>
    <submittedName>
        <fullName evidence="13">Mitofusin-2</fullName>
    </submittedName>
</protein>
<keyword evidence="3" id="KW-0547">Nucleotide-binding</keyword>
<dbReference type="Gene3D" id="3.40.50.300">
    <property type="entry name" value="P-loop containing nucleotide triphosphate hydrolases"/>
    <property type="match status" value="1"/>
</dbReference>
<dbReference type="GO" id="GO:0051646">
    <property type="term" value="P:mitochondrion localization"/>
    <property type="evidence" value="ECO:0007669"/>
    <property type="project" value="TreeGrafter"/>
</dbReference>
<dbReference type="FunFam" id="3.40.50.300:FF:002843">
    <property type="entry name" value="Mitofusin 2"/>
    <property type="match status" value="1"/>
</dbReference>
<evidence type="ECO:0000259" key="12">
    <source>
        <dbReference type="PROSITE" id="PS51718"/>
    </source>
</evidence>
<dbReference type="PANTHER" id="PTHR10465:SF3">
    <property type="entry name" value="TRANSMEMBRANE GTPASE MARF-RELATED"/>
    <property type="match status" value="1"/>
</dbReference>
<evidence type="ECO:0000313" key="14">
    <source>
        <dbReference type="Proteomes" id="UP000019149"/>
    </source>
</evidence>
<dbReference type="InterPro" id="IPR030381">
    <property type="entry name" value="G_DYNAMIN_dom"/>
</dbReference>
<dbReference type="EMBL" id="APAU02000023">
    <property type="protein sequence ID" value="EUB61133.1"/>
    <property type="molecule type" value="Genomic_DNA"/>
</dbReference>
<dbReference type="PANTHER" id="PTHR10465">
    <property type="entry name" value="TRANSMEMBRANE GTPASE FZO1"/>
    <property type="match status" value="1"/>
</dbReference>
<dbReference type="SUPFAM" id="SSF111479">
    <property type="entry name" value="Fzo-like conserved region"/>
    <property type="match status" value="1"/>
</dbReference>
<dbReference type="CTD" id="36339696"/>
<dbReference type="InterPro" id="IPR027417">
    <property type="entry name" value="P-loop_NTPase"/>
</dbReference>
<dbReference type="GO" id="GO:0003924">
    <property type="term" value="F:GTPase activity"/>
    <property type="evidence" value="ECO:0007669"/>
    <property type="project" value="InterPro"/>
</dbReference>
<proteinExistence type="predicted"/>
<evidence type="ECO:0000256" key="1">
    <source>
        <dbReference type="ARBA" id="ARBA00004374"/>
    </source>
</evidence>
<evidence type="ECO:0000256" key="4">
    <source>
        <dbReference type="ARBA" id="ARBA00022787"/>
    </source>
</evidence>
<evidence type="ECO:0000256" key="8">
    <source>
        <dbReference type="ARBA" id="ARBA00023128"/>
    </source>
</evidence>
<dbReference type="Gene3D" id="1.20.5.110">
    <property type="match status" value="1"/>
</dbReference>
<keyword evidence="5" id="KW-0378">Hydrolase</keyword>
<keyword evidence="2" id="KW-0812">Transmembrane</keyword>
<keyword evidence="14" id="KW-1185">Reference proteome</keyword>
<keyword evidence="9" id="KW-0342">GTP-binding</keyword>
<dbReference type="PROSITE" id="PS51718">
    <property type="entry name" value="G_DYNAMIN_2"/>
    <property type="match status" value="1"/>
</dbReference>
<dbReference type="AlphaFoldDB" id="W6UJB3"/>
<feature type="domain" description="Dynamin-type G" evidence="12">
    <location>
        <begin position="115"/>
        <end position="387"/>
    </location>
</feature>
<dbReference type="InterPro" id="IPR045063">
    <property type="entry name" value="Dynamin_N"/>
</dbReference>
<feature type="coiled-coil region" evidence="11">
    <location>
        <begin position="439"/>
        <end position="466"/>
    </location>
</feature>
<dbReference type="RefSeq" id="XP_024352329.1">
    <property type="nucleotide sequence ID" value="XM_024493230.1"/>
</dbReference>
<evidence type="ECO:0000256" key="9">
    <source>
        <dbReference type="ARBA" id="ARBA00023134"/>
    </source>
</evidence>
<gene>
    <name evidence="13" type="ORF">EGR_03981</name>
</gene>
<dbReference type="GeneID" id="36339696"/>
<dbReference type="CDD" id="cd09912">
    <property type="entry name" value="DLP_2"/>
    <property type="match status" value="1"/>
</dbReference>
<dbReference type="InterPro" id="IPR006884">
    <property type="entry name" value="Fzo/mitofusin_HR2"/>
</dbReference>
<comment type="caution">
    <text evidence="13">The sequence shown here is derived from an EMBL/GenBank/DDBJ whole genome shotgun (WGS) entry which is preliminary data.</text>
</comment>
<keyword evidence="8" id="KW-0496">Mitochondrion</keyword>
<dbReference type="GO" id="GO:0005741">
    <property type="term" value="C:mitochondrial outer membrane"/>
    <property type="evidence" value="ECO:0007669"/>
    <property type="project" value="UniProtKB-SubCell"/>
</dbReference>
<dbReference type="GO" id="GO:0005525">
    <property type="term" value="F:GTP binding"/>
    <property type="evidence" value="ECO:0007669"/>
    <property type="project" value="UniProtKB-KW"/>
</dbReference>
<sequence length="799" mass="89073">MGLLQILKKLFKSSQLCSFRVMGEDFRTGEVGSRSRNLLMRSNTHSDLLKFKGAKQDLQKIFAEIEDYVNDCKQFFKEKLSEEAGKRLSPALEESSKTDLEPYFERVKQIQSIISRNQMKCAFFGRTSNGKSTVINAMLGSRILPSGIGHTTSCFVQVQGTNQSQGFLQQECISDFGSGEETQTLSEPRPIESVSHLAHSLSSAKMASDSLIYLFWPSSSCHLLREDVVLLDSPGVNVDPDMDAWIDRHCLDADVFILVANAESTLMQAEKDFFYRVSSRISKPNIFILNNRWDASAGEAELADQVKEQHMQRCVSFLTDELKVCGHDEAMERVFFVSAREVLTIRARSLNGGAPPGSAPNIGSPSAGGYPLADGWQARLMEFSTFEKVFEKILSDSATRTKFASHAEQGKELAAYFRQLMETTYEAALEEKDAGIRYRRLSQARLEELRAKLQNAARTINDLIAKCLLDVEAQVANALCNEIRRLGELVDSFSGHAFAADDEATLRTYRHELNAYIERELGKKLAAACAGDIHSQVVRAEQIMASIYEGLVEADESAKSRIMQSVLSSSFEPEFHVDCRNICAEFREDLRFRFSLGLSSLAERLLHHQRHGGFYSSGSTANTWTGGYAGSQGMPEYSPVLPLFLSSLPALLSRNTVGLLVVGGIVLKATGWRMIMVLGGLYAGLYAYERLAWTNRAREAAFKSQYVNYASHKLRLIVDLTGTNARHQVKRELHQMQKRLGNEGEGAAKVLSDELVQLDKDLVTLDNITTSAKTLKNGAIYLDGCLDKFHKEYISSAWN</sequence>
<dbReference type="Proteomes" id="UP000019149">
    <property type="component" value="Unassembled WGS sequence"/>
</dbReference>
<evidence type="ECO:0000256" key="11">
    <source>
        <dbReference type="SAM" id="Coils"/>
    </source>
</evidence>
<dbReference type="Pfam" id="PF04799">
    <property type="entry name" value="Fzo_mitofusin"/>
    <property type="match status" value="1"/>
</dbReference>
<dbReference type="Pfam" id="PF00350">
    <property type="entry name" value="Dynamin_N"/>
    <property type="match status" value="1"/>
</dbReference>
<dbReference type="InterPro" id="IPR027094">
    <property type="entry name" value="Mitofusin_fam"/>
</dbReference>
<evidence type="ECO:0000256" key="10">
    <source>
        <dbReference type="ARBA" id="ARBA00023136"/>
    </source>
</evidence>
<keyword evidence="10" id="KW-0472">Membrane</keyword>
<evidence type="ECO:0000256" key="2">
    <source>
        <dbReference type="ARBA" id="ARBA00022692"/>
    </source>
</evidence>
<comment type="subcellular location">
    <subcellularLocation>
        <location evidence="1">Mitochondrion outer membrane</location>
        <topology evidence="1">Multi-pass membrane protein</topology>
    </subcellularLocation>
</comment>
<reference evidence="13 14" key="1">
    <citation type="journal article" date="2013" name="Nat. Genet.">
        <title>The genome of the hydatid tapeworm Echinococcus granulosus.</title>
        <authorList>
            <person name="Zheng H."/>
            <person name="Zhang W."/>
            <person name="Zhang L."/>
            <person name="Zhang Z."/>
            <person name="Li J."/>
            <person name="Lu G."/>
            <person name="Zhu Y."/>
            <person name="Wang Y."/>
            <person name="Huang Y."/>
            <person name="Liu J."/>
            <person name="Kang H."/>
            <person name="Chen J."/>
            <person name="Wang L."/>
            <person name="Chen A."/>
            <person name="Yu S."/>
            <person name="Gao Z."/>
            <person name="Jin L."/>
            <person name="Gu W."/>
            <person name="Wang Z."/>
            <person name="Zhao L."/>
            <person name="Shi B."/>
            <person name="Wen H."/>
            <person name="Lin R."/>
            <person name="Jones M.K."/>
            <person name="Brejova B."/>
            <person name="Vinar T."/>
            <person name="Zhao G."/>
            <person name="McManus D.P."/>
            <person name="Chen Z."/>
            <person name="Zhou Y."/>
            <person name="Wang S."/>
        </authorList>
    </citation>
    <scope>NUCLEOTIDE SEQUENCE [LARGE SCALE GENOMIC DNA]</scope>
</reference>
<organism evidence="13 14">
    <name type="scientific">Echinococcus granulosus</name>
    <name type="common">Hydatid tapeworm</name>
    <dbReference type="NCBI Taxonomy" id="6210"/>
    <lineage>
        <taxon>Eukaryota</taxon>
        <taxon>Metazoa</taxon>
        <taxon>Spiralia</taxon>
        <taxon>Lophotrochozoa</taxon>
        <taxon>Platyhelminthes</taxon>
        <taxon>Cestoda</taxon>
        <taxon>Eucestoda</taxon>
        <taxon>Cyclophyllidea</taxon>
        <taxon>Taeniidae</taxon>
        <taxon>Echinococcus</taxon>
        <taxon>Echinococcus granulosus group</taxon>
    </lineage>
</organism>